<feature type="compositionally biased region" description="Low complexity" evidence="5">
    <location>
        <begin position="269"/>
        <end position="293"/>
    </location>
</feature>
<dbReference type="PANTHER" id="PTHR12709">
    <property type="entry name" value="DNA-DIRECTED RNA POLYMERASE II, III"/>
    <property type="match status" value="1"/>
</dbReference>
<dbReference type="InterPro" id="IPR041178">
    <property type="entry name" value="RPA43_OB"/>
</dbReference>
<feature type="compositionally biased region" description="Low complexity" evidence="5">
    <location>
        <begin position="184"/>
        <end position="215"/>
    </location>
</feature>
<dbReference type="PANTHER" id="PTHR12709:SF5">
    <property type="entry name" value="DNA-DIRECTED RNA POLYMERASE I SUBUNIT RPA43"/>
    <property type="match status" value="1"/>
</dbReference>
<dbReference type="Gene3D" id="3.30.1490.120">
    <property type="entry name" value="RNA polymerase Rpb7-like, N-terminal domain"/>
    <property type="match status" value="1"/>
</dbReference>
<dbReference type="AlphaFoldDB" id="A0AAD5DR77"/>
<keyword evidence="4" id="KW-0539">Nucleus</keyword>
<dbReference type="GO" id="GO:0006362">
    <property type="term" value="P:transcription elongation by RNA polymerase I"/>
    <property type="evidence" value="ECO:0007669"/>
    <property type="project" value="TreeGrafter"/>
</dbReference>
<name>A0AAD5DR77_9CHLO</name>
<evidence type="ECO:0000256" key="3">
    <source>
        <dbReference type="ARBA" id="ARBA00023163"/>
    </source>
</evidence>
<dbReference type="InterPro" id="IPR036898">
    <property type="entry name" value="RNA_pol_Rpb7-like_N_sf"/>
</dbReference>
<dbReference type="Pfam" id="PF17875">
    <property type="entry name" value="RPA43_OB"/>
    <property type="match status" value="1"/>
</dbReference>
<proteinExistence type="predicted"/>
<feature type="compositionally biased region" description="Basic residues" evidence="5">
    <location>
        <begin position="218"/>
        <end position="227"/>
    </location>
</feature>
<evidence type="ECO:0000256" key="5">
    <source>
        <dbReference type="SAM" id="MobiDB-lite"/>
    </source>
</evidence>
<accession>A0AAD5DR77</accession>
<comment type="subcellular location">
    <subcellularLocation>
        <location evidence="1">Nucleus</location>
    </subcellularLocation>
</comment>
<evidence type="ECO:0000313" key="7">
    <source>
        <dbReference type="EMBL" id="KAI7840954.1"/>
    </source>
</evidence>
<feature type="region of interest" description="Disordered" evidence="5">
    <location>
        <begin position="167"/>
        <end position="334"/>
    </location>
</feature>
<keyword evidence="2" id="KW-0240">DNA-directed RNA polymerase</keyword>
<sequence length="334" mass="35373">MEGLERLRTKFTVDLHPSKLASAKEGVRAHLASLLLRWNEDLEGVLLAFRNERVLTQAATIHPYFPFVRLEVAAEVAVFRPRPGMRLVGTVNKVGADYVGLLVLGVINASVAADQMRPEFRPRLAEHCWVSSKAPRHRLEAGTKVHFDVASVRRHGAFISIAGSLQHPSTGAEGFARPPERKAAGAAAAAAAGRQEAGAQAQGPAQQQQQQQQPEQGKKKKEKKKKDKAAAQQAAANPAAAAQQQQQQPAPVEQQSAGKKAKKSKQQKEQQQAAPPQQANGPSMAAAGAAADGSGKKKKEKKRKADTADGAAAAAGAAANGGAEPKSKKQKHKG</sequence>
<feature type="compositionally biased region" description="Low complexity" evidence="5">
    <location>
        <begin position="230"/>
        <end position="258"/>
    </location>
</feature>
<feature type="domain" description="RPA43 OB" evidence="6">
    <location>
        <begin position="81"/>
        <end position="119"/>
    </location>
</feature>
<dbReference type="InterPro" id="IPR045113">
    <property type="entry name" value="Rpb7-like"/>
</dbReference>
<organism evidence="7 8">
    <name type="scientific">Chlorella ohadii</name>
    <dbReference type="NCBI Taxonomy" id="2649997"/>
    <lineage>
        <taxon>Eukaryota</taxon>
        <taxon>Viridiplantae</taxon>
        <taxon>Chlorophyta</taxon>
        <taxon>core chlorophytes</taxon>
        <taxon>Trebouxiophyceae</taxon>
        <taxon>Chlorellales</taxon>
        <taxon>Chlorellaceae</taxon>
        <taxon>Chlorella clade</taxon>
        <taxon>Chlorella</taxon>
    </lineage>
</organism>
<dbReference type="EMBL" id="JADXDR010000069">
    <property type="protein sequence ID" value="KAI7840954.1"/>
    <property type="molecule type" value="Genomic_DNA"/>
</dbReference>
<evidence type="ECO:0000256" key="4">
    <source>
        <dbReference type="ARBA" id="ARBA00023242"/>
    </source>
</evidence>
<evidence type="ECO:0000256" key="1">
    <source>
        <dbReference type="ARBA" id="ARBA00004123"/>
    </source>
</evidence>
<feature type="compositionally biased region" description="Low complexity" evidence="5">
    <location>
        <begin position="308"/>
        <end position="323"/>
    </location>
</feature>
<dbReference type="GO" id="GO:0005736">
    <property type="term" value="C:RNA polymerase I complex"/>
    <property type="evidence" value="ECO:0007669"/>
    <property type="project" value="TreeGrafter"/>
</dbReference>
<reference evidence="7" key="1">
    <citation type="submission" date="2020-11" db="EMBL/GenBank/DDBJ databases">
        <title>Chlorella ohadii genome sequencing and assembly.</title>
        <authorList>
            <person name="Murik O."/>
            <person name="Treves H."/>
            <person name="Kedem I."/>
            <person name="Shotland Y."/>
            <person name="Kaplan A."/>
        </authorList>
    </citation>
    <scope>NUCLEOTIDE SEQUENCE</scope>
    <source>
        <strain evidence="7">1</strain>
    </source>
</reference>
<comment type="caution">
    <text evidence="7">The sequence shown here is derived from an EMBL/GenBank/DDBJ whole genome shotgun (WGS) entry which is preliminary data.</text>
</comment>
<protein>
    <recommendedName>
        <fullName evidence="6">RPA43 OB domain-containing protein</fullName>
    </recommendedName>
</protein>
<evidence type="ECO:0000259" key="6">
    <source>
        <dbReference type="Pfam" id="PF17875"/>
    </source>
</evidence>
<gene>
    <name evidence="7" type="ORF">COHA_005384</name>
</gene>
<evidence type="ECO:0000256" key="2">
    <source>
        <dbReference type="ARBA" id="ARBA00022478"/>
    </source>
</evidence>
<keyword evidence="3" id="KW-0804">Transcription</keyword>
<dbReference type="Proteomes" id="UP001205105">
    <property type="component" value="Unassembled WGS sequence"/>
</dbReference>
<keyword evidence="8" id="KW-1185">Reference proteome</keyword>
<evidence type="ECO:0000313" key="8">
    <source>
        <dbReference type="Proteomes" id="UP001205105"/>
    </source>
</evidence>
<dbReference type="GO" id="GO:0006352">
    <property type="term" value="P:DNA-templated transcription initiation"/>
    <property type="evidence" value="ECO:0007669"/>
    <property type="project" value="InterPro"/>
</dbReference>
<dbReference type="Gene3D" id="2.40.50.1060">
    <property type="match status" value="1"/>
</dbReference>